<dbReference type="EMBL" id="CAADFL010000533">
    <property type="protein sequence ID" value="VFK18245.1"/>
    <property type="molecule type" value="Genomic_DNA"/>
</dbReference>
<name>A0A450TQH1_9GAMM</name>
<accession>A0A450TQH1</accession>
<evidence type="ECO:0000313" key="1">
    <source>
        <dbReference type="EMBL" id="VFJ70351.1"/>
    </source>
</evidence>
<proteinExistence type="predicted"/>
<evidence type="ECO:0000313" key="2">
    <source>
        <dbReference type="EMBL" id="VFJ75311.1"/>
    </source>
</evidence>
<dbReference type="EMBL" id="CAADFA010000554">
    <property type="protein sequence ID" value="VFJ70351.1"/>
    <property type="molecule type" value="Genomic_DNA"/>
</dbReference>
<protein>
    <submittedName>
        <fullName evidence="1">Uncharacterized protein</fullName>
    </submittedName>
</protein>
<reference evidence="1" key="1">
    <citation type="submission" date="2019-02" db="EMBL/GenBank/DDBJ databases">
        <authorList>
            <person name="Gruber-Vodicka R. H."/>
            <person name="Seah K. B. B."/>
        </authorList>
    </citation>
    <scope>NUCLEOTIDE SEQUENCE</scope>
    <source>
        <strain evidence="2">BECK_BZ163</strain>
        <strain evidence="3">BECK_BZ164</strain>
        <strain evidence="1">BECK_BZ165</strain>
    </source>
</reference>
<evidence type="ECO:0000313" key="3">
    <source>
        <dbReference type="EMBL" id="VFK18245.1"/>
    </source>
</evidence>
<dbReference type="EMBL" id="CAADEZ010000824">
    <property type="protein sequence ID" value="VFJ75311.1"/>
    <property type="molecule type" value="Genomic_DNA"/>
</dbReference>
<sequence length="99" mass="11535">MITKPIASCRSLYFQRQNSELVPKQALIRHPIENNLPELRGLDHIKFLFSFACRQAHSERCNCHCASKLNKYFISDVPHVFTYFRELLPTAQNGTQQID</sequence>
<organism evidence="1">
    <name type="scientific">Candidatus Kentrum sp. FM</name>
    <dbReference type="NCBI Taxonomy" id="2126340"/>
    <lineage>
        <taxon>Bacteria</taxon>
        <taxon>Pseudomonadati</taxon>
        <taxon>Pseudomonadota</taxon>
        <taxon>Gammaproteobacteria</taxon>
        <taxon>Candidatus Kentrum</taxon>
    </lineage>
</organism>
<dbReference type="AlphaFoldDB" id="A0A450TQH1"/>
<gene>
    <name evidence="2" type="ORF">BECKFM1743A_GA0114220_108242</name>
    <name evidence="3" type="ORF">BECKFM1743B_GA0114221_105332</name>
    <name evidence="1" type="ORF">BECKFM1743C_GA0114222_105542</name>
</gene>